<keyword evidence="3" id="KW-1185">Reference proteome</keyword>
<gene>
    <name evidence="2" type="ORF">GPUH_LOCUS20176</name>
</gene>
<evidence type="ECO:0000256" key="1">
    <source>
        <dbReference type="SAM" id="MobiDB-lite"/>
    </source>
</evidence>
<protein>
    <submittedName>
        <fullName evidence="4">F-box domain-containing protein</fullName>
    </submittedName>
</protein>
<accession>A0A183EGT6</accession>
<dbReference type="WBParaSite" id="GPUH_0002020201-mRNA-1">
    <property type="protein sequence ID" value="GPUH_0002020201-mRNA-1"/>
    <property type="gene ID" value="GPUH_0002020201"/>
</dbReference>
<feature type="compositionally biased region" description="Low complexity" evidence="1">
    <location>
        <begin position="8"/>
        <end position="19"/>
    </location>
</feature>
<evidence type="ECO:0000313" key="4">
    <source>
        <dbReference type="WBParaSite" id="GPUH_0002020201-mRNA-1"/>
    </source>
</evidence>
<evidence type="ECO:0000313" key="3">
    <source>
        <dbReference type="Proteomes" id="UP000271098"/>
    </source>
</evidence>
<dbReference type="OrthoDB" id="5838409at2759"/>
<reference evidence="2 3" key="2">
    <citation type="submission" date="2018-11" db="EMBL/GenBank/DDBJ databases">
        <authorList>
            <consortium name="Pathogen Informatics"/>
        </authorList>
    </citation>
    <scope>NUCLEOTIDE SEQUENCE [LARGE SCALE GENOMIC DNA]</scope>
</reference>
<dbReference type="AlphaFoldDB" id="A0A183EGT6"/>
<dbReference type="EMBL" id="UYRT01089918">
    <property type="protein sequence ID" value="VDN35460.1"/>
    <property type="molecule type" value="Genomic_DNA"/>
</dbReference>
<dbReference type="Proteomes" id="UP000271098">
    <property type="component" value="Unassembled WGS sequence"/>
</dbReference>
<evidence type="ECO:0000313" key="2">
    <source>
        <dbReference type="EMBL" id="VDN35460.1"/>
    </source>
</evidence>
<proteinExistence type="predicted"/>
<sequence>MQEANNDSSKTASCSSSVSAGDMAHQAAASDDGQSPQNLPVDDLPKFSDEEELRQFRAMAVCGKLRGRLPDGFLSQFRDLPNELIVKIW</sequence>
<organism evidence="4">
    <name type="scientific">Gongylonema pulchrum</name>
    <dbReference type="NCBI Taxonomy" id="637853"/>
    <lineage>
        <taxon>Eukaryota</taxon>
        <taxon>Metazoa</taxon>
        <taxon>Ecdysozoa</taxon>
        <taxon>Nematoda</taxon>
        <taxon>Chromadorea</taxon>
        <taxon>Rhabditida</taxon>
        <taxon>Spirurina</taxon>
        <taxon>Spiruromorpha</taxon>
        <taxon>Spiruroidea</taxon>
        <taxon>Gongylonematidae</taxon>
        <taxon>Gongylonema</taxon>
    </lineage>
</organism>
<name>A0A183EGT6_9BILA</name>
<feature type="region of interest" description="Disordered" evidence="1">
    <location>
        <begin position="1"/>
        <end position="47"/>
    </location>
</feature>
<reference evidence="4" key="1">
    <citation type="submission" date="2016-06" db="UniProtKB">
        <authorList>
            <consortium name="WormBaseParasite"/>
        </authorList>
    </citation>
    <scope>IDENTIFICATION</scope>
</reference>